<dbReference type="NCBIfam" id="TIGR02868">
    <property type="entry name" value="CydC"/>
    <property type="match status" value="1"/>
</dbReference>
<evidence type="ECO:0000256" key="8">
    <source>
        <dbReference type="SAM" id="Phobius"/>
    </source>
</evidence>
<feature type="domain" description="ABC transporter" evidence="9">
    <location>
        <begin position="343"/>
        <end position="560"/>
    </location>
</feature>
<dbReference type="RefSeq" id="WP_348864446.1">
    <property type="nucleotide sequence ID" value="NZ_JBEAAL010000026.1"/>
</dbReference>
<organism evidence="11 12">
    <name type="scientific">Neorhizobium phenanthreniclasticum</name>
    <dbReference type="NCBI Taxonomy" id="3157917"/>
    <lineage>
        <taxon>Bacteria</taxon>
        <taxon>Pseudomonadati</taxon>
        <taxon>Pseudomonadota</taxon>
        <taxon>Alphaproteobacteria</taxon>
        <taxon>Hyphomicrobiales</taxon>
        <taxon>Rhizobiaceae</taxon>
        <taxon>Rhizobium/Agrobacterium group</taxon>
        <taxon>Neorhizobium</taxon>
    </lineage>
</organism>
<keyword evidence="4" id="KW-0547">Nucleotide-binding</keyword>
<evidence type="ECO:0000259" key="10">
    <source>
        <dbReference type="PROSITE" id="PS50929"/>
    </source>
</evidence>
<comment type="similarity">
    <text evidence="2">Belongs to the ABC transporter superfamily.</text>
</comment>
<dbReference type="SMART" id="SM00382">
    <property type="entry name" value="AAA"/>
    <property type="match status" value="1"/>
</dbReference>
<feature type="transmembrane region" description="Helical" evidence="8">
    <location>
        <begin position="53"/>
        <end position="79"/>
    </location>
</feature>
<evidence type="ECO:0000259" key="9">
    <source>
        <dbReference type="PROSITE" id="PS50893"/>
    </source>
</evidence>
<feature type="transmembrane region" description="Helical" evidence="8">
    <location>
        <begin position="256"/>
        <end position="276"/>
    </location>
</feature>
<evidence type="ECO:0000256" key="2">
    <source>
        <dbReference type="ARBA" id="ARBA00005417"/>
    </source>
</evidence>
<reference evidence="11 12" key="1">
    <citation type="submission" date="2024-05" db="EMBL/GenBank/DDBJ databases">
        <title>Neorhizobium sp. Rsf11, a plant growth promoting and heavy metal resistant PAH-degrader.</title>
        <authorList>
            <person name="Golubev S.N."/>
            <person name="Muratova A.Y."/>
            <person name="Markelova M.I."/>
        </authorList>
    </citation>
    <scope>NUCLEOTIDE SEQUENCE [LARGE SCALE GENOMIC DNA]</scope>
    <source>
        <strain evidence="11 12">Rsf11</strain>
    </source>
</reference>
<evidence type="ECO:0000313" key="12">
    <source>
        <dbReference type="Proteomes" id="UP001496627"/>
    </source>
</evidence>
<keyword evidence="5" id="KW-0067">ATP-binding</keyword>
<dbReference type="InterPro" id="IPR003593">
    <property type="entry name" value="AAA+_ATPase"/>
</dbReference>
<evidence type="ECO:0000256" key="3">
    <source>
        <dbReference type="ARBA" id="ARBA00022692"/>
    </source>
</evidence>
<proteinExistence type="inferred from homology"/>
<feature type="domain" description="ABC transmembrane type-1" evidence="10">
    <location>
        <begin position="24"/>
        <end position="313"/>
    </location>
</feature>
<dbReference type="InterPro" id="IPR003439">
    <property type="entry name" value="ABC_transporter-like_ATP-bd"/>
</dbReference>
<feature type="transmembrane region" description="Helical" evidence="8">
    <location>
        <begin position="140"/>
        <end position="162"/>
    </location>
</feature>
<dbReference type="InterPro" id="IPR017871">
    <property type="entry name" value="ABC_transporter-like_CS"/>
</dbReference>
<evidence type="ECO:0000256" key="4">
    <source>
        <dbReference type="ARBA" id="ARBA00022741"/>
    </source>
</evidence>
<dbReference type="SUPFAM" id="SSF52540">
    <property type="entry name" value="P-loop containing nucleoside triphosphate hydrolases"/>
    <property type="match status" value="1"/>
</dbReference>
<dbReference type="PANTHER" id="PTHR24221:SF654">
    <property type="entry name" value="ATP-BINDING CASSETTE SUB-FAMILY B MEMBER 6"/>
    <property type="match status" value="1"/>
</dbReference>
<sequence length="563" mass="59698">MRRLVRRLHPIAALFLSGNRAMLLAGTLLSVVTVLSGIALLGLSGWFITATGIAGLSVATALAFDVFAPAAGIRFLALARTAARYGERLMTHDATLRILSGLRERLFRGWAVSGAAGELAKRPARLLFRLTLDIDALDSLYLRVLVPIAGALLVALASGIALGLMHPLLGLAVATLLIIAGIGIPVAAAMAARRPVQRRARALEVFRSQVIDLVAGQREWIMAGRLRARQESLAAVDRYLSGSDDALNRIETWAEAGFGIASALLLAATLVAMAFLVEAGSIGAPVAALGLMLALAALEPFGALRRGAVELGRTLLAAYRISPRLEDRGLAPVDIAPPPGVAVRLQDVAVRHPGTSAPALRSVTFSIRDGERIALIGPSGAGKSTLLALIAGEIGVEAGRVECLKATLLTQRTELFQDSLRDNLRLADPEATDICLWDALDAAGLRRDVEALPARLETRLGEGGHGLSGGQARRLALARLFLRDTPLWLLDEPTEGLDGATARDVLDRLDARSAGRTMVIATHIRREAAVADRLAIMDRGIIIAVMRRGEPDFTDALDALRPD</sequence>
<feature type="transmembrane region" description="Helical" evidence="8">
    <location>
        <begin position="282"/>
        <end position="304"/>
    </location>
</feature>
<gene>
    <name evidence="11" type="primary">cydC</name>
    <name evidence="11" type="ORF">ABK249_25900</name>
</gene>
<keyword evidence="3 8" id="KW-0812">Transmembrane</keyword>
<dbReference type="PROSITE" id="PS50929">
    <property type="entry name" value="ABC_TM1F"/>
    <property type="match status" value="1"/>
</dbReference>
<keyword evidence="12" id="KW-1185">Reference proteome</keyword>
<dbReference type="InterPro" id="IPR027417">
    <property type="entry name" value="P-loop_NTPase"/>
</dbReference>
<evidence type="ECO:0000256" key="6">
    <source>
        <dbReference type="ARBA" id="ARBA00022989"/>
    </source>
</evidence>
<dbReference type="InterPro" id="IPR036640">
    <property type="entry name" value="ABC1_TM_sf"/>
</dbReference>
<comment type="caution">
    <text evidence="11">The sequence shown here is derived from an EMBL/GenBank/DDBJ whole genome shotgun (WGS) entry which is preliminary data.</text>
</comment>
<dbReference type="SUPFAM" id="SSF90123">
    <property type="entry name" value="ABC transporter transmembrane region"/>
    <property type="match status" value="1"/>
</dbReference>
<comment type="subcellular location">
    <subcellularLocation>
        <location evidence="1">Cell membrane</location>
        <topology evidence="1">Multi-pass membrane protein</topology>
    </subcellularLocation>
</comment>
<evidence type="ECO:0000256" key="1">
    <source>
        <dbReference type="ARBA" id="ARBA00004651"/>
    </source>
</evidence>
<dbReference type="Pfam" id="PF00005">
    <property type="entry name" value="ABC_tran"/>
    <property type="match status" value="1"/>
</dbReference>
<keyword evidence="6 8" id="KW-1133">Transmembrane helix</keyword>
<feature type="transmembrane region" description="Helical" evidence="8">
    <location>
        <begin position="168"/>
        <end position="192"/>
    </location>
</feature>
<evidence type="ECO:0000256" key="7">
    <source>
        <dbReference type="ARBA" id="ARBA00023136"/>
    </source>
</evidence>
<dbReference type="PROSITE" id="PS50893">
    <property type="entry name" value="ABC_TRANSPORTER_2"/>
    <property type="match status" value="1"/>
</dbReference>
<dbReference type="Proteomes" id="UP001496627">
    <property type="component" value="Unassembled WGS sequence"/>
</dbReference>
<protein>
    <submittedName>
        <fullName evidence="11">Thiol reductant ABC exporter subunit CydC</fullName>
    </submittedName>
</protein>
<dbReference type="PANTHER" id="PTHR24221">
    <property type="entry name" value="ATP-BINDING CASSETTE SUB-FAMILY B"/>
    <property type="match status" value="1"/>
</dbReference>
<feature type="transmembrane region" description="Helical" evidence="8">
    <location>
        <begin position="21"/>
        <end position="47"/>
    </location>
</feature>
<keyword evidence="7 8" id="KW-0472">Membrane</keyword>
<evidence type="ECO:0000313" key="11">
    <source>
        <dbReference type="EMBL" id="MEQ1408370.1"/>
    </source>
</evidence>
<dbReference type="Gene3D" id="3.40.50.300">
    <property type="entry name" value="P-loop containing nucleotide triphosphate hydrolases"/>
    <property type="match status" value="1"/>
</dbReference>
<dbReference type="InterPro" id="IPR039421">
    <property type="entry name" value="Type_1_exporter"/>
</dbReference>
<accession>A0ABV0M902</accession>
<dbReference type="Gene3D" id="1.20.1560.10">
    <property type="entry name" value="ABC transporter type 1, transmembrane domain"/>
    <property type="match status" value="1"/>
</dbReference>
<dbReference type="InterPro" id="IPR014223">
    <property type="entry name" value="ABC_CydC/D"/>
</dbReference>
<dbReference type="InterPro" id="IPR011527">
    <property type="entry name" value="ABC1_TM_dom"/>
</dbReference>
<dbReference type="EMBL" id="JBEAAL010000026">
    <property type="protein sequence ID" value="MEQ1408370.1"/>
    <property type="molecule type" value="Genomic_DNA"/>
</dbReference>
<evidence type="ECO:0000256" key="5">
    <source>
        <dbReference type="ARBA" id="ARBA00022840"/>
    </source>
</evidence>
<dbReference type="PROSITE" id="PS00211">
    <property type="entry name" value="ABC_TRANSPORTER_1"/>
    <property type="match status" value="1"/>
</dbReference>
<name>A0ABV0M902_9HYPH</name>